<feature type="region of interest" description="Disordered" evidence="1">
    <location>
        <begin position="136"/>
        <end position="157"/>
    </location>
</feature>
<accession>A0A2L0FAV5</accession>
<sequence length="258" mass="27375">MTLPPANRAHVCRGPAARPTGSTSSSTHLGEVLSEPIAASPSWPASLPPQHAVLPFSRITQVWYAPATICAAGSSPVTLEGVKRDSPPQPPASGTAASSAAAAARGERCRVRSTILRLPQVRRAACESPRVPDRFTHAGHALDGAARRDGTSPRSASIPIPHLLLLSRRRRCGGRARRMACVARKWAAARMTTDPGGSVIPAPSPRARAPAPRARAPAPRPPPWRATRGRPPLPGWARARPCPRRARGAPAPRRRCPR</sequence>
<gene>
    <name evidence="2" type="ORF">SOCE26_102770</name>
</gene>
<feature type="region of interest" description="Disordered" evidence="1">
    <location>
        <begin position="194"/>
        <end position="258"/>
    </location>
</feature>
<evidence type="ECO:0000256" key="1">
    <source>
        <dbReference type="SAM" id="MobiDB-lite"/>
    </source>
</evidence>
<feature type="compositionally biased region" description="Low complexity" evidence="1">
    <location>
        <begin position="92"/>
        <end position="104"/>
    </location>
</feature>
<dbReference type="Proteomes" id="UP000238348">
    <property type="component" value="Chromosome"/>
</dbReference>
<feature type="compositionally biased region" description="Low complexity" evidence="1">
    <location>
        <begin position="205"/>
        <end position="217"/>
    </location>
</feature>
<feature type="compositionally biased region" description="Basic residues" evidence="1">
    <location>
        <begin position="241"/>
        <end position="258"/>
    </location>
</feature>
<dbReference type="AlphaFoldDB" id="A0A2L0FAV5"/>
<feature type="region of interest" description="Disordered" evidence="1">
    <location>
        <begin position="1"/>
        <end position="28"/>
    </location>
</feature>
<evidence type="ECO:0000313" key="3">
    <source>
        <dbReference type="Proteomes" id="UP000238348"/>
    </source>
</evidence>
<feature type="region of interest" description="Disordered" evidence="1">
    <location>
        <begin position="78"/>
        <end position="104"/>
    </location>
</feature>
<reference evidence="2 3" key="1">
    <citation type="submission" date="2015-09" db="EMBL/GenBank/DDBJ databases">
        <title>Sorangium comparison.</title>
        <authorList>
            <person name="Zaburannyi N."/>
            <person name="Bunk B."/>
            <person name="Overmann J."/>
            <person name="Mueller R."/>
        </authorList>
    </citation>
    <scope>NUCLEOTIDE SEQUENCE [LARGE SCALE GENOMIC DNA]</scope>
    <source>
        <strain evidence="2 3">So ce26</strain>
    </source>
</reference>
<evidence type="ECO:0000313" key="2">
    <source>
        <dbReference type="EMBL" id="AUX48736.1"/>
    </source>
</evidence>
<organism evidence="2 3">
    <name type="scientific">Sorangium cellulosum</name>
    <name type="common">Polyangium cellulosum</name>
    <dbReference type="NCBI Taxonomy" id="56"/>
    <lineage>
        <taxon>Bacteria</taxon>
        <taxon>Pseudomonadati</taxon>
        <taxon>Myxococcota</taxon>
        <taxon>Polyangia</taxon>
        <taxon>Polyangiales</taxon>
        <taxon>Polyangiaceae</taxon>
        <taxon>Sorangium</taxon>
    </lineage>
</organism>
<name>A0A2L0FAV5_SORCE</name>
<proteinExistence type="predicted"/>
<protein>
    <submittedName>
        <fullName evidence="2">Uncharacterized protein</fullName>
    </submittedName>
</protein>
<dbReference type="EMBL" id="CP012673">
    <property type="protein sequence ID" value="AUX48736.1"/>
    <property type="molecule type" value="Genomic_DNA"/>
</dbReference>